<sequence>MKRFAYGFCSFTNMRLWIFLINGLISYALKASKSY</sequence>
<feature type="transmembrane region" description="Helical" evidence="1">
    <location>
        <begin position="12"/>
        <end position="29"/>
    </location>
</feature>
<organism evidence="2 3">
    <name type="scientific">Enterococcus faecium</name>
    <name type="common">Streptococcus faecium</name>
    <dbReference type="NCBI Taxonomy" id="1352"/>
    <lineage>
        <taxon>Bacteria</taxon>
        <taxon>Bacillati</taxon>
        <taxon>Bacillota</taxon>
        <taxon>Bacilli</taxon>
        <taxon>Lactobacillales</taxon>
        <taxon>Enterococcaceae</taxon>
        <taxon>Enterococcus</taxon>
    </lineage>
</organism>
<dbReference type="AlphaFoldDB" id="A0AB73TLG8"/>
<evidence type="ECO:0000313" key="3">
    <source>
        <dbReference type="Proteomes" id="UP000249070"/>
    </source>
</evidence>
<gene>
    <name evidence="2" type="ORF">DKP91_15635</name>
</gene>
<comment type="caution">
    <text evidence="2">The sequence shown here is derived from an EMBL/GenBank/DDBJ whole genome shotgun (WGS) entry which is preliminary data.</text>
</comment>
<dbReference type="EMBL" id="QHGU01000182">
    <property type="protein sequence ID" value="PZM52256.1"/>
    <property type="molecule type" value="Genomic_DNA"/>
</dbReference>
<reference evidence="2 3" key="1">
    <citation type="submission" date="2018-05" db="EMBL/GenBank/DDBJ databases">
        <title>Vancomycin-resistant Enterococcus faecium strain from Chelyabinsk, Russia.</title>
        <authorList>
            <person name="Gostev V."/>
            <person name="Goncharov A."/>
            <person name="Kolodzhieva V."/>
            <person name="Suvorov A."/>
            <person name="Sidorenko S."/>
            <person name="Zueva L."/>
        </authorList>
    </citation>
    <scope>NUCLEOTIDE SEQUENCE [LARGE SCALE GENOMIC DNA]</scope>
    <source>
        <strain evidence="2 3">20</strain>
    </source>
</reference>
<keyword evidence="1" id="KW-1133">Transmembrane helix</keyword>
<keyword evidence="1" id="KW-0812">Transmembrane</keyword>
<keyword evidence="1" id="KW-0472">Membrane</keyword>
<name>A0AB73TLG8_ENTFC</name>
<evidence type="ECO:0000313" key="2">
    <source>
        <dbReference type="EMBL" id="PZM52256.1"/>
    </source>
</evidence>
<protein>
    <submittedName>
        <fullName evidence="2">Uncharacterized protein</fullName>
    </submittedName>
</protein>
<evidence type="ECO:0000256" key="1">
    <source>
        <dbReference type="SAM" id="Phobius"/>
    </source>
</evidence>
<proteinExistence type="predicted"/>
<dbReference type="Proteomes" id="UP000249070">
    <property type="component" value="Unassembled WGS sequence"/>
</dbReference>
<accession>A0AB73TLG8</accession>